<dbReference type="SUPFAM" id="SSF52266">
    <property type="entry name" value="SGNH hydrolase"/>
    <property type="match status" value="1"/>
</dbReference>
<dbReference type="EMBL" id="BJHY01000001">
    <property type="protein sequence ID" value="GDY73143.1"/>
    <property type="molecule type" value="Genomic_DNA"/>
</dbReference>
<evidence type="ECO:0000313" key="4">
    <source>
        <dbReference type="EMBL" id="GDY73143.1"/>
    </source>
</evidence>
<comment type="caution">
    <text evidence="4">The sequence shown here is derived from an EMBL/GenBank/DDBJ whole genome shotgun (WGS) entry which is preliminary data.</text>
</comment>
<dbReference type="InterPro" id="IPR036514">
    <property type="entry name" value="SGNH_hydro_sf"/>
</dbReference>
<dbReference type="PANTHER" id="PTHR43695:SF1">
    <property type="entry name" value="RHAMNOGALACTURONAN ACETYLESTERASE"/>
    <property type="match status" value="1"/>
</dbReference>
<evidence type="ECO:0000256" key="2">
    <source>
        <dbReference type="ARBA" id="ARBA00022801"/>
    </source>
</evidence>
<dbReference type="InterPro" id="IPR037459">
    <property type="entry name" value="RhgT-like"/>
</dbReference>
<organism evidence="4 5">
    <name type="scientific">Streptomyces avermitilis</name>
    <dbReference type="NCBI Taxonomy" id="33903"/>
    <lineage>
        <taxon>Bacteria</taxon>
        <taxon>Bacillati</taxon>
        <taxon>Actinomycetota</taxon>
        <taxon>Actinomycetes</taxon>
        <taxon>Kitasatosporales</taxon>
        <taxon>Streptomycetaceae</taxon>
        <taxon>Streptomyces</taxon>
    </lineage>
</organism>
<dbReference type="PANTHER" id="PTHR43695">
    <property type="entry name" value="PUTATIVE (AFU_ORTHOLOGUE AFUA_2G17250)-RELATED"/>
    <property type="match status" value="1"/>
</dbReference>
<reference evidence="4 5" key="1">
    <citation type="submission" date="2019-04" db="EMBL/GenBank/DDBJ databases">
        <title>Draft genome sequences of Streptomyces avermitilis ATCC 31267.</title>
        <authorList>
            <person name="Komaki H."/>
            <person name="Tamura T."/>
            <person name="Hosoyama A."/>
        </authorList>
    </citation>
    <scope>NUCLEOTIDE SEQUENCE [LARGE SCALE GENOMIC DNA]</scope>
    <source>
        <strain evidence="4 5">ATCC 31267</strain>
    </source>
</reference>
<dbReference type="InterPro" id="IPR001087">
    <property type="entry name" value="GDSL"/>
</dbReference>
<evidence type="ECO:0000256" key="1">
    <source>
        <dbReference type="ARBA" id="ARBA00008668"/>
    </source>
</evidence>
<dbReference type="AlphaFoldDB" id="A0A4D4MM09"/>
<name>A0A4D4MM09_STRAX</name>
<gene>
    <name evidence="4" type="ORF">SAV31267_026280</name>
</gene>
<feature type="compositionally biased region" description="Low complexity" evidence="3">
    <location>
        <begin position="307"/>
        <end position="324"/>
    </location>
</feature>
<accession>A0A4D4MM09</accession>
<feature type="compositionally biased region" description="Basic and acidic residues" evidence="3">
    <location>
        <begin position="327"/>
        <end position="346"/>
    </location>
</feature>
<feature type="compositionally biased region" description="Basic residues" evidence="3">
    <location>
        <begin position="347"/>
        <end position="364"/>
    </location>
</feature>
<proteinExistence type="inferred from homology"/>
<protein>
    <submittedName>
        <fullName evidence="4">Uncharacterized protein</fullName>
    </submittedName>
</protein>
<dbReference type="Proteomes" id="UP000299211">
    <property type="component" value="Unassembled WGS sequence"/>
</dbReference>
<dbReference type="Pfam" id="PF00657">
    <property type="entry name" value="Lipase_GDSL"/>
    <property type="match status" value="1"/>
</dbReference>
<evidence type="ECO:0000313" key="5">
    <source>
        <dbReference type="Proteomes" id="UP000299211"/>
    </source>
</evidence>
<feature type="region of interest" description="Disordered" evidence="3">
    <location>
        <begin position="284"/>
        <end position="371"/>
    </location>
</feature>
<dbReference type="Gene3D" id="3.40.50.1110">
    <property type="entry name" value="SGNH hydrolase"/>
    <property type="match status" value="1"/>
</dbReference>
<dbReference type="STRING" id="33903.AQJ43_12175"/>
<evidence type="ECO:0000256" key="3">
    <source>
        <dbReference type="SAM" id="MobiDB-lite"/>
    </source>
</evidence>
<dbReference type="GO" id="GO:0016787">
    <property type="term" value="F:hydrolase activity"/>
    <property type="evidence" value="ECO:0007669"/>
    <property type="project" value="UniProtKB-KW"/>
</dbReference>
<dbReference type="CDD" id="cd01821">
    <property type="entry name" value="Rhamnogalacturan_acetylesterase_like"/>
    <property type="match status" value="1"/>
</dbReference>
<keyword evidence="2" id="KW-0378">Hydrolase</keyword>
<comment type="similarity">
    <text evidence="1">Belongs to the 'GDSL' lipolytic enzyme family.</text>
</comment>
<feature type="compositionally biased region" description="Low complexity" evidence="3">
    <location>
        <begin position="291"/>
        <end position="300"/>
    </location>
</feature>
<sequence length="371" mass="40109">MCDLGPVVAGRAHAAEPRIVTAPRPFGARHLTPAERHIPVSLTRRQVASVALAALPVAVVATGPASAHTNRRARTLYIAGDSTAAQKYADAAPETGWGMALPFFLREDLTVSNHAVNGRSSKSFIDEGRLDAILEVIAPGDFLLIQFGHNDEKSADPTRYTEPWTTYQDCLRQYVDGARARGARPVLATPVERRKFDADGNAVPTHGDYPAAMRALAEDELVALLDIQALSIALWQKLGVEETKKYFNWTATEQDNTHFDPPGAIAVARLVAAGLLHRRVLAPGTCAGSTRKSPSPGSPGHRPPRNPSRIAPTAFPTASPAASSEECEPHNERTDMAWARHHDGAGRLHRPGPRRHRYHRHGHRPGPGAAP</sequence>